<keyword evidence="2" id="KW-1185">Reference proteome</keyword>
<dbReference type="OrthoDB" id="47801at2759"/>
<proteinExistence type="predicted"/>
<sequence length="66" mass="7443">MAQNVEIMAGDSDNVVLISPSLLEFNGSNPVYHPGHQRVRIKHPYISETTRWLCGSWKLEGCLFAK</sequence>
<evidence type="ECO:0000313" key="2">
    <source>
        <dbReference type="Proteomes" id="UP000236161"/>
    </source>
</evidence>
<organism evidence="1 2">
    <name type="scientific">Apostasia shenzhenica</name>
    <dbReference type="NCBI Taxonomy" id="1088818"/>
    <lineage>
        <taxon>Eukaryota</taxon>
        <taxon>Viridiplantae</taxon>
        <taxon>Streptophyta</taxon>
        <taxon>Embryophyta</taxon>
        <taxon>Tracheophyta</taxon>
        <taxon>Spermatophyta</taxon>
        <taxon>Magnoliopsida</taxon>
        <taxon>Liliopsida</taxon>
        <taxon>Asparagales</taxon>
        <taxon>Orchidaceae</taxon>
        <taxon>Apostasioideae</taxon>
        <taxon>Apostasia</taxon>
    </lineage>
</organism>
<dbReference type="EMBL" id="KZ454389">
    <property type="protein sequence ID" value="PKA46256.1"/>
    <property type="molecule type" value="Genomic_DNA"/>
</dbReference>
<dbReference type="AlphaFoldDB" id="A0A2H9ZSI7"/>
<reference evidence="1 2" key="1">
    <citation type="journal article" date="2017" name="Nature">
        <title>The Apostasia genome and the evolution of orchids.</title>
        <authorList>
            <person name="Zhang G.Q."/>
            <person name="Liu K.W."/>
            <person name="Li Z."/>
            <person name="Lohaus R."/>
            <person name="Hsiao Y.Y."/>
            <person name="Niu S.C."/>
            <person name="Wang J.Y."/>
            <person name="Lin Y.C."/>
            <person name="Xu Q."/>
            <person name="Chen L.J."/>
            <person name="Yoshida K."/>
            <person name="Fujiwara S."/>
            <person name="Wang Z.W."/>
            <person name="Zhang Y.Q."/>
            <person name="Mitsuda N."/>
            <person name="Wang M."/>
            <person name="Liu G.H."/>
            <person name="Pecoraro L."/>
            <person name="Huang H.X."/>
            <person name="Xiao X.J."/>
            <person name="Lin M."/>
            <person name="Wu X.Y."/>
            <person name="Wu W.L."/>
            <person name="Chen Y.Y."/>
            <person name="Chang S.B."/>
            <person name="Sakamoto S."/>
            <person name="Ohme-Takagi M."/>
            <person name="Yagi M."/>
            <person name="Zeng S.J."/>
            <person name="Shen C.Y."/>
            <person name="Yeh C.M."/>
            <person name="Luo Y.B."/>
            <person name="Tsai W.C."/>
            <person name="Van de Peer Y."/>
            <person name="Liu Z.J."/>
        </authorList>
    </citation>
    <scope>NUCLEOTIDE SEQUENCE [LARGE SCALE GENOMIC DNA]</scope>
    <source>
        <strain evidence="2">cv. Shenzhen</strain>
        <tissue evidence="1">Stem</tissue>
    </source>
</reference>
<accession>A0A2H9ZSI7</accession>
<protein>
    <submittedName>
        <fullName evidence="1">Putative ubiquitin-conjugating enzyme E2 24</fullName>
    </submittedName>
</protein>
<dbReference type="Proteomes" id="UP000236161">
    <property type="component" value="Unassembled WGS sequence"/>
</dbReference>
<gene>
    <name evidence="1" type="primary">UBC24</name>
    <name evidence="1" type="ORF">AXF42_Ash020007</name>
</gene>
<name>A0A2H9ZSI7_9ASPA</name>
<evidence type="ECO:0000313" key="1">
    <source>
        <dbReference type="EMBL" id="PKA46256.1"/>
    </source>
</evidence>